<dbReference type="Proteomes" id="UP000008810">
    <property type="component" value="Chromosome 4"/>
</dbReference>
<evidence type="ECO:0000313" key="2">
    <source>
        <dbReference type="EMBL" id="PNT63062.1"/>
    </source>
</evidence>
<name>A0A2K2CM09_BRADI</name>
<evidence type="ECO:0000313" key="4">
    <source>
        <dbReference type="Proteomes" id="UP000008810"/>
    </source>
</evidence>
<accession>A0A2K2CM09</accession>
<reference evidence="3" key="3">
    <citation type="submission" date="2018-08" db="UniProtKB">
        <authorList>
            <consortium name="EnsemblPlants"/>
        </authorList>
    </citation>
    <scope>IDENTIFICATION</scope>
    <source>
        <strain evidence="3">cv. Bd21</strain>
    </source>
</reference>
<gene>
    <name evidence="2" type="ORF">BRADI_4g10992v3</name>
</gene>
<proteinExistence type="predicted"/>
<dbReference type="Gramene" id="PNT63062">
    <property type="protein sequence ID" value="PNT63062"/>
    <property type="gene ID" value="BRADI_4g10992v3"/>
</dbReference>
<feature type="compositionally biased region" description="Basic residues" evidence="1">
    <location>
        <begin position="13"/>
        <end position="31"/>
    </location>
</feature>
<reference evidence="2 3" key="1">
    <citation type="journal article" date="2010" name="Nature">
        <title>Genome sequencing and analysis of the model grass Brachypodium distachyon.</title>
        <authorList>
            <consortium name="International Brachypodium Initiative"/>
        </authorList>
    </citation>
    <scope>NUCLEOTIDE SEQUENCE [LARGE SCALE GENOMIC DNA]</scope>
    <source>
        <strain evidence="2 3">Bd21</strain>
    </source>
</reference>
<sequence length="96" mass="10902">MGLYSPRKASSILRKKERRRPLKKIKEKRKASSSSNPRERRRPAGRNPLAVIASRIEETDGGWVSISADRREEEGRRLLASTVKLISVPPARRRAA</sequence>
<evidence type="ECO:0000313" key="3">
    <source>
        <dbReference type="EnsemblPlants" id="PNT63062"/>
    </source>
</evidence>
<dbReference type="InParanoid" id="A0A2K2CM09"/>
<dbReference type="EnsemblPlants" id="PNT63062">
    <property type="protein sequence ID" value="PNT63062"/>
    <property type="gene ID" value="BRADI_4g10992v3"/>
</dbReference>
<keyword evidence="4" id="KW-1185">Reference proteome</keyword>
<protein>
    <submittedName>
        <fullName evidence="2 3">Uncharacterized protein</fullName>
    </submittedName>
</protein>
<feature type="region of interest" description="Disordered" evidence="1">
    <location>
        <begin position="1"/>
        <end position="50"/>
    </location>
</feature>
<reference evidence="2" key="2">
    <citation type="submission" date="2017-06" db="EMBL/GenBank/DDBJ databases">
        <title>WGS assembly of Brachypodium distachyon.</title>
        <authorList>
            <consortium name="The International Brachypodium Initiative"/>
            <person name="Lucas S."/>
            <person name="Harmon-Smith M."/>
            <person name="Lail K."/>
            <person name="Tice H."/>
            <person name="Grimwood J."/>
            <person name="Bruce D."/>
            <person name="Barry K."/>
            <person name="Shu S."/>
            <person name="Lindquist E."/>
            <person name="Wang M."/>
            <person name="Pitluck S."/>
            <person name="Vogel J.P."/>
            <person name="Garvin D.F."/>
            <person name="Mockler T.C."/>
            <person name="Schmutz J."/>
            <person name="Rokhsar D."/>
            <person name="Bevan M.W."/>
        </authorList>
    </citation>
    <scope>NUCLEOTIDE SEQUENCE</scope>
    <source>
        <strain evidence="2">Bd21</strain>
    </source>
</reference>
<dbReference type="AlphaFoldDB" id="A0A2K2CM09"/>
<evidence type="ECO:0000256" key="1">
    <source>
        <dbReference type="SAM" id="MobiDB-lite"/>
    </source>
</evidence>
<organism evidence="2">
    <name type="scientific">Brachypodium distachyon</name>
    <name type="common">Purple false brome</name>
    <name type="synonym">Trachynia distachya</name>
    <dbReference type="NCBI Taxonomy" id="15368"/>
    <lineage>
        <taxon>Eukaryota</taxon>
        <taxon>Viridiplantae</taxon>
        <taxon>Streptophyta</taxon>
        <taxon>Embryophyta</taxon>
        <taxon>Tracheophyta</taxon>
        <taxon>Spermatophyta</taxon>
        <taxon>Magnoliopsida</taxon>
        <taxon>Liliopsida</taxon>
        <taxon>Poales</taxon>
        <taxon>Poaceae</taxon>
        <taxon>BOP clade</taxon>
        <taxon>Pooideae</taxon>
        <taxon>Stipodae</taxon>
        <taxon>Brachypodieae</taxon>
        <taxon>Brachypodium</taxon>
    </lineage>
</organism>
<dbReference type="EMBL" id="CM000883">
    <property type="protein sequence ID" value="PNT63062.1"/>
    <property type="molecule type" value="Genomic_DNA"/>
</dbReference>